<dbReference type="RefSeq" id="WP_265382119.1">
    <property type="nucleotide sequence ID" value="NZ_CP110615.1"/>
</dbReference>
<feature type="domain" description="Bacteriophage T5 Orf172 DNA-binding" evidence="2">
    <location>
        <begin position="314"/>
        <end position="397"/>
    </location>
</feature>
<proteinExistence type="predicted"/>
<evidence type="ECO:0000313" key="4">
    <source>
        <dbReference type="Proteomes" id="UP001164965"/>
    </source>
</evidence>
<evidence type="ECO:0000256" key="1">
    <source>
        <dbReference type="SAM" id="Coils"/>
    </source>
</evidence>
<keyword evidence="1" id="KW-0175">Coiled coil</keyword>
<dbReference type="InterPro" id="IPR018306">
    <property type="entry name" value="Phage_T5_Orf172_DNA-bd"/>
</dbReference>
<dbReference type="InterPro" id="IPR025280">
    <property type="entry name" value="SNIPE"/>
</dbReference>
<dbReference type="Pfam" id="PF13250">
    <property type="entry name" value="SNIPE"/>
    <property type="match status" value="1"/>
</dbReference>
<feature type="coiled-coil region" evidence="1">
    <location>
        <begin position="18"/>
        <end position="88"/>
    </location>
</feature>
<dbReference type="Proteomes" id="UP001164965">
    <property type="component" value="Chromosome"/>
</dbReference>
<dbReference type="Pfam" id="PF13455">
    <property type="entry name" value="MUG113"/>
    <property type="match status" value="1"/>
</dbReference>
<reference evidence="3" key="1">
    <citation type="submission" date="2022-10" db="EMBL/GenBank/DDBJ databases">
        <title>Rhodococcus sp.75.</title>
        <authorList>
            <person name="Sun M."/>
        </authorList>
    </citation>
    <scope>NUCLEOTIDE SEQUENCE</scope>
    <source>
        <strain evidence="3">75</strain>
    </source>
</reference>
<gene>
    <name evidence="3" type="ORF">RHODO2019_12580</name>
</gene>
<organism evidence="3 4">
    <name type="scientific">Rhodococcus antarcticus</name>
    <dbReference type="NCBI Taxonomy" id="2987751"/>
    <lineage>
        <taxon>Bacteria</taxon>
        <taxon>Bacillati</taxon>
        <taxon>Actinomycetota</taxon>
        <taxon>Actinomycetes</taxon>
        <taxon>Mycobacteriales</taxon>
        <taxon>Nocardiaceae</taxon>
        <taxon>Rhodococcus</taxon>
    </lineage>
</organism>
<evidence type="ECO:0000313" key="3">
    <source>
        <dbReference type="EMBL" id="UZJ24012.1"/>
    </source>
</evidence>
<sequence length="428" mass="47163">MLVPPAARSGGGLFGAGKKALEEENAQLRAALDTAGLLGTVELAIAAEGVRDELGVAQHQLAELQQQVVQARHELAAARREIVETQEIALLQEAGIYDYAHPLESAVAYKDLLARIRSESKDLITAGRAVDAPKTWQVDGSAVKGRKMVTDFSKLLLRAYNAEADNCVRTVKPHSRSASVERLTKAANTIARLGGTMNIAISPAYHHVRSYEIEVMADYLAKVEAEKETTRAAKERLREEQAAQREFNREKARLEKERNHVENVLARMEASGNHAGAEEMRSKLGEIDGAIEQVISRAAHVRMGYVYVISNVGAFGERMVKIGMTRRQDPMDRVRELGDASVPFTFDTHALIFSPDAVGLELRLHHHFAAVRVNLVNARREFFHATPAQVREALESMADNHLLEYTVEAAAEEWRASSGLARTSAAYT</sequence>
<keyword evidence="4" id="KW-1185">Reference proteome</keyword>
<evidence type="ECO:0000259" key="2">
    <source>
        <dbReference type="SMART" id="SM00974"/>
    </source>
</evidence>
<name>A0ABY6NX95_9NOCA</name>
<accession>A0ABY6NX95</accession>
<dbReference type="SMART" id="SM00974">
    <property type="entry name" value="T5orf172"/>
    <property type="match status" value="1"/>
</dbReference>
<protein>
    <submittedName>
        <fullName evidence="3">DUF4041 domain-containing protein</fullName>
    </submittedName>
</protein>
<feature type="coiled-coil region" evidence="1">
    <location>
        <begin position="220"/>
        <end position="271"/>
    </location>
</feature>
<dbReference type="EMBL" id="CP110615">
    <property type="protein sequence ID" value="UZJ24012.1"/>
    <property type="molecule type" value="Genomic_DNA"/>
</dbReference>